<feature type="region of interest" description="Disordered" evidence="1">
    <location>
        <begin position="88"/>
        <end position="110"/>
    </location>
</feature>
<dbReference type="eggNOG" id="ENOG502S2MH">
    <property type="taxonomic scope" value="Eukaryota"/>
</dbReference>
<feature type="compositionally biased region" description="Gly residues" evidence="1">
    <location>
        <begin position="539"/>
        <end position="555"/>
    </location>
</feature>
<dbReference type="OrthoDB" id="2526784at2759"/>
<accession>M7WVX5</accession>
<dbReference type="GO" id="GO:0006487">
    <property type="term" value="P:protein N-linked glycosylation"/>
    <property type="evidence" value="ECO:0007669"/>
    <property type="project" value="TreeGrafter"/>
</dbReference>
<dbReference type="GeneID" id="27364993"/>
<dbReference type="RefSeq" id="XP_016273345.1">
    <property type="nucleotide sequence ID" value="XM_016414664.1"/>
</dbReference>
<dbReference type="PANTHER" id="PTHR13132">
    <property type="entry name" value="ALPHA- 1,6 -FUCOSYLTRANSFERASE"/>
    <property type="match status" value="1"/>
</dbReference>
<evidence type="ECO:0008006" key="4">
    <source>
        <dbReference type="Google" id="ProtNLM"/>
    </source>
</evidence>
<reference evidence="2 3" key="1">
    <citation type="journal article" date="2012" name="Nat. Commun.">
        <title>A multi-omic map of the lipid-producing yeast Rhodosporidium toruloides.</title>
        <authorList>
            <person name="Zhu Z."/>
            <person name="Zhang S."/>
            <person name="Liu H."/>
            <person name="Shen H."/>
            <person name="Lin X."/>
            <person name="Yang F."/>
            <person name="Zhou Y.J."/>
            <person name="Jin G."/>
            <person name="Ye M."/>
            <person name="Zou H."/>
            <person name="Zou H."/>
            <person name="Zhao Z.K."/>
        </authorList>
    </citation>
    <scope>NUCLEOTIDE SEQUENCE [LARGE SCALE GENOMIC DNA]</scope>
    <source>
        <strain evidence="2 3">NP11</strain>
    </source>
</reference>
<protein>
    <recommendedName>
        <fullName evidence="4">Proteophosphoglycan 5</fullName>
    </recommendedName>
</protein>
<dbReference type="GO" id="GO:0046921">
    <property type="term" value="F:alpha-(1-&gt;6)-fucosyltransferase activity"/>
    <property type="evidence" value="ECO:0007669"/>
    <property type="project" value="TreeGrafter"/>
</dbReference>
<feature type="region of interest" description="Disordered" evidence="1">
    <location>
        <begin position="1"/>
        <end position="25"/>
    </location>
</feature>
<dbReference type="Proteomes" id="UP000016926">
    <property type="component" value="Unassembled WGS sequence"/>
</dbReference>
<evidence type="ECO:0000313" key="2">
    <source>
        <dbReference type="EMBL" id="EMS22226.1"/>
    </source>
</evidence>
<dbReference type="PANTHER" id="PTHR13132:SF29">
    <property type="entry name" value="ALPHA-(1,6)-FUCOSYLTRANSFERASE"/>
    <property type="match status" value="1"/>
</dbReference>
<sequence>MPSSPTTKRHRTLSSISSLPPFIPQRTSRHPSRLALLVFLGAALALTTYVANAKGGMRVLRSGEAMEEPVWPMEGVREEAVMGSSRADEGLRGGRAHSSVRVGAPTGAQKQREAVRVAGEANLADVRLGGLAKPARRPKTKQLPVCKKTVLFRFAGRHGFGSEVSLLLRVASVAHHYGYTVFLDSTSWNYGSWSSYFSLPPSSSFPASPFAPLDPHAPCRPPSPQTKRYKLSLTPDEARAFALHPLELDASFRPNWAKRNHVYWLRDVDGLDATFLRLFVDQSQLEELHRADLRALEALEEGQERPAFLGAEETLPRVFEDAFERMSRLVGQAWTPNEEVKAMVGELEKRLGVSGAENPGKGKRPGDLLVGVHVRLGDKFLEADRIGPASLSPSSSPPPPPESAPGLTDDLTTSYYAAAVGSINSLLSLPSSSPSKSPQTTADRIRALFALSAPWSRIASEEDQGESRPTLALMSDDPHAVEAFRKHPMGARFRVVGTAEIGASVVAAQEEERERRGRRGKRDGRQEVMEKRRPEFEGVGVGGGRAGHGAGGGHGRMQAVPKTKARVPDGFNETAFNRLPLSTRISSARLFVRDLTVLSSRADALVVTGSSNVGRLMMLLFKARRREKGERRGEVRSLDTRWFPTARFA</sequence>
<keyword evidence="3" id="KW-1185">Reference proteome</keyword>
<dbReference type="HOGENOM" id="CLU_422201_0_0_1"/>
<proteinExistence type="predicted"/>
<organism evidence="2 3">
    <name type="scientific">Rhodotorula toruloides (strain NP11)</name>
    <name type="common">Yeast</name>
    <name type="synonym">Rhodosporidium toruloides</name>
    <dbReference type="NCBI Taxonomy" id="1130832"/>
    <lineage>
        <taxon>Eukaryota</taxon>
        <taxon>Fungi</taxon>
        <taxon>Dikarya</taxon>
        <taxon>Basidiomycota</taxon>
        <taxon>Pucciniomycotina</taxon>
        <taxon>Microbotryomycetes</taxon>
        <taxon>Sporidiobolales</taxon>
        <taxon>Sporidiobolaceae</taxon>
        <taxon>Rhodotorula</taxon>
    </lineage>
</organism>
<gene>
    <name evidence="2" type="ORF">RHTO_00980</name>
</gene>
<name>M7WVX5_RHOT1</name>
<dbReference type="AlphaFoldDB" id="M7WVX5"/>
<dbReference type="EMBL" id="KB722652">
    <property type="protein sequence ID" value="EMS22226.1"/>
    <property type="molecule type" value="Genomic_DNA"/>
</dbReference>
<evidence type="ECO:0000313" key="3">
    <source>
        <dbReference type="Proteomes" id="UP000016926"/>
    </source>
</evidence>
<feature type="region of interest" description="Disordered" evidence="1">
    <location>
        <begin position="386"/>
        <end position="409"/>
    </location>
</feature>
<evidence type="ECO:0000256" key="1">
    <source>
        <dbReference type="SAM" id="MobiDB-lite"/>
    </source>
</evidence>
<feature type="region of interest" description="Disordered" evidence="1">
    <location>
        <begin position="537"/>
        <end position="558"/>
    </location>
</feature>